<dbReference type="PANTHER" id="PTHR12526">
    <property type="entry name" value="GLYCOSYLTRANSFERASE"/>
    <property type="match status" value="1"/>
</dbReference>
<name>A0A0G0W6F1_UNCC2</name>
<dbReference type="SUPFAM" id="SSF53756">
    <property type="entry name" value="UDP-Glycosyltransferase/glycogen phosphorylase"/>
    <property type="match status" value="1"/>
</dbReference>
<reference evidence="3 4" key="1">
    <citation type="journal article" date="2015" name="Nature">
        <title>rRNA introns, odd ribosomes, and small enigmatic genomes across a large radiation of phyla.</title>
        <authorList>
            <person name="Brown C.T."/>
            <person name="Hug L.A."/>
            <person name="Thomas B.C."/>
            <person name="Sharon I."/>
            <person name="Castelle C.J."/>
            <person name="Singh A."/>
            <person name="Wilkins M.J."/>
            <person name="Williams K.H."/>
            <person name="Banfield J.F."/>
        </authorList>
    </citation>
    <scope>NUCLEOTIDE SEQUENCE [LARGE SCALE GENOMIC DNA]</scope>
</reference>
<protein>
    <submittedName>
        <fullName evidence="3">Glycosyltransferase</fullName>
    </submittedName>
</protein>
<keyword evidence="3" id="KW-0808">Transferase</keyword>
<evidence type="ECO:0000313" key="4">
    <source>
        <dbReference type="Proteomes" id="UP000033869"/>
    </source>
</evidence>
<feature type="domain" description="Glycosyl transferase family 1" evidence="1">
    <location>
        <begin position="172"/>
        <end position="303"/>
    </location>
</feature>
<sequence length="349" mass="40110">MKIAMLAPAIERVPPVMYGGTEIIVSHLTEGLVKRGHEVTLFATKDSITSAKLVPIRDKPVRMDPDNIWPLDYYVAQTMAIEIAEEYIKSDPNIDIIHNNMDFYALHFSKHVKAPFVSTFHGRIDFKTMLEFYPRHNDTHFISISNNQQSMMPNLNWAGTVYNGIDLQKYPYNHEPKGDYLLFLSRLSDEKGPLEAIEVAKRTRKKLIMASKVDPSDSFFFAKYLVPLIDNEQIIYIGEVSHEEKIKLYENALAYLLPLKWPEPFGLTMVEAMACGTPVLAFMSGSAPEIIQHGVSGYLSTNVAQMTQDVLRADRLRREDCRMRAEFFSKENMVENYVKMYEKILKEIR</sequence>
<comment type="caution">
    <text evidence="3">The sequence shown here is derived from an EMBL/GenBank/DDBJ whole genome shotgun (WGS) entry which is preliminary data.</text>
</comment>
<dbReference type="Proteomes" id="UP000033869">
    <property type="component" value="Unassembled WGS sequence"/>
</dbReference>
<dbReference type="Pfam" id="PF13439">
    <property type="entry name" value="Glyco_transf_4"/>
    <property type="match status" value="1"/>
</dbReference>
<dbReference type="PANTHER" id="PTHR12526:SF595">
    <property type="entry name" value="BLL5217 PROTEIN"/>
    <property type="match status" value="1"/>
</dbReference>
<evidence type="ECO:0000259" key="1">
    <source>
        <dbReference type="Pfam" id="PF00534"/>
    </source>
</evidence>
<accession>A0A0G0W6F1</accession>
<dbReference type="CDD" id="cd03802">
    <property type="entry name" value="GT4_AviGT4-like"/>
    <property type="match status" value="1"/>
</dbReference>
<proteinExistence type="predicted"/>
<gene>
    <name evidence="3" type="ORF">UU65_C0008G0001</name>
</gene>
<evidence type="ECO:0000259" key="2">
    <source>
        <dbReference type="Pfam" id="PF13439"/>
    </source>
</evidence>
<dbReference type="InterPro" id="IPR001296">
    <property type="entry name" value="Glyco_trans_1"/>
</dbReference>
<evidence type="ECO:0000313" key="3">
    <source>
        <dbReference type="EMBL" id="KKS08579.1"/>
    </source>
</evidence>
<dbReference type="Gene3D" id="3.40.50.2000">
    <property type="entry name" value="Glycogen Phosphorylase B"/>
    <property type="match status" value="2"/>
</dbReference>
<dbReference type="InterPro" id="IPR028098">
    <property type="entry name" value="Glyco_trans_4-like_N"/>
</dbReference>
<dbReference type="AlphaFoldDB" id="A0A0G0W6F1"/>
<dbReference type="EMBL" id="LCBL01000008">
    <property type="protein sequence ID" value="KKS08579.1"/>
    <property type="molecule type" value="Genomic_DNA"/>
</dbReference>
<feature type="domain" description="Glycosyltransferase subfamily 4-like N-terminal" evidence="2">
    <location>
        <begin position="18"/>
        <end position="168"/>
    </location>
</feature>
<organism evidence="3 4">
    <name type="scientific">candidate division CPR2 bacterium GW2011_GWC1_41_48</name>
    <dbReference type="NCBI Taxonomy" id="1618344"/>
    <lineage>
        <taxon>Bacteria</taxon>
        <taxon>Bacteria division CPR2</taxon>
    </lineage>
</organism>
<dbReference type="Pfam" id="PF00534">
    <property type="entry name" value="Glycos_transf_1"/>
    <property type="match status" value="1"/>
</dbReference>
<dbReference type="GO" id="GO:0016757">
    <property type="term" value="F:glycosyltransferase activity"/>
    <property type="evidence" value="ECO:0007669"/>
    <property type="project" value="InterPro"/>
</dbReference>